<sequence length="155" mass="17177">MSAARTQDEIVARVRAVADEDVFGFRREILIMALHYQRAREFLAEDATDDGWEVADAETVVQEAREYYAFALGKIAAHRGISANRSVDRLTEYAWLLGRDDVVAAMDAASYPQYGAPKVRAFGLGLELKWPDTAEMTRMAAGEPCRPGCDEGCGR</sequence>
<reference evidence="1" key="1">
    <citation type="journal article" date="2014" name="Int. J. Syst. Evol. Microbiol.">
        <title>Complete genome sequence of Corynebacterium casei LMG S-19264T (=DSM 44701T), isolated from a smear-ripened cheese.</title>
        <authorList>
            <consortium name="US DOE Joint Genome Institute (JGI-PGF)"/>
            <person name="Walter F."/>
            <person name="Albersmeier A."/>
            <person name="Kalinowski J."/>
            <person name="Ruckert C."/>
        </authorList>
    </citation>
    <scope>NUCLEOTIDE SEQUENCE</scope>
    <source>
        <strain evidence="1">VKM Ac-2007</strain>
    </source>
</reference>
<evidence type="ECO:0000313" key="1">
    <source>
        <dbReference type="EMBL" id="GLK07266.1"/>
    </source>
</evidence>
<dbReference type="Proteomes" id="UP001143474">
    <property type="component" value="Unassembled WGS sequence"/>
</dbReference>
<organism evidence="1 2">
    <name type="scientific">Streptosporangium carneum</name>
    <dbReference type="NCBI Taxonomy" id="47481"/>
    <lineage>
        <taxon>Bacteria</taxon>
        <taxon>Bacillati</taxon>
        <taxon>Actinomycetota</taxon>
        <taxon>Actinomycetes</taxon>
        <taxon>Streptosporangiales</taxon>
        <taxon>Streptosporangiaceae</taxon>
        <taxon>Streptosporangium</taxon>
    </lineage>
</organism>
<dbReference type="EMBL" id="BSEV01000001">
    <property type="protein sequence ID" value="GLK07266.1"/>
    <property type="molecule type" value="Genomic_DNA"/>
</dbReference>
<keyword evidence="2" id="KW-1185">Reference proteome</keyword>
<dbReference type="AlphaFoldDB" id="A0A9W6HWU3"/>
<proteinExistence type="predicted"/>
<reference evidence="1" key="2">
    <citation type="submission" date="2023-01" db="EMBL/GenBank/DDBJ databases">
        <authorList>
            <person name="Sun Q."/>
            <person name="Evtushenko L."/>
        </authorList>
    </citation>
    <scope>NUCLEOTIDE SEQUENCE</scope>
    <source>
        <strain evidence="1">VKM Ac-2007</strain>
    </source>
</reference>
<comment type="caution">
    <text evidence="1">The sequence shown here is derived from an EMBL/GenBank/DDBJ whole genome shotgun (WGS) entry which is preliminary data.</text>
</comment>
<name>A0A9W6HWU3_9ACTN</name>
<evidence type="ECO:0000313" key="2">
    <source>
        <dbReference type="Proteomes" id="UP001143474"/>
    </source>
</evidence>
<gene>
    <name evidence="1" type="ORF">GCM10017600_06710</name>
</gene>
<protein>
    <submittedName>
        <fullName evidence="1">Uncharacterized protein</fullName>
    </submittedName>
</protein>
<accession>A0A9W6HWU3</accession>